<dbReference type="AlphaFoldDB" id="E6PI60"/>
<reference evidence="2" key="1">
    <citation type="submission" date="2009-10" db="EMBL/GenBank/DDBJ databases">
        <title>Diversity of trophic interactions inside an arsenic-rich microbial ecosystem.</title>
        <authorList>
            <person name="Bertin P.N."/>
            <person name="Heinrich-Salmeron A."/>
            <person name="Pelletier E."/>
            <person name="Goulhen-Chollet F."/>
            <person name="Arsene-Ploetze F."/>
            <person name="Gallien S."/>
            <person name="Calteau A."/>
            <person name="Vallenet D."/>
            <person name="Casiot C."/>
            <person name="Chane-Woon-Ming B."/>
            <person name="Giloteaux L."/>
            <person name="Barakat M."/>
            <person name="Bonnefoy V."/>
            <person name="Bruneel O."/>
            <person name="Chandler M."/>
            <person name="Cleiss J."/>
            <person name="Duran R."/>
            <person name="Elbaz-Poulichet F."/>
            <person name="Fonknechten N."/>
            <person name="Lauga B."/>
            <person name="Mornico D."/>
            <person name="Ortet P."/>
            <person name="Schaeffer C."/>
            <person name="Siguier P."/>
            <person name="Alexander Thil Smith A."/>
            <person name="Van Dorsselaer A."/>
            <person name="Weissenbach J."/>
            <person name="Medigue C."/>
            <person name="Le Paslier D."/>
        </authorList>
    </citation>
    <scope>NUCLEOTIDE SEQUENCE</scope>
</reference>
<gene>
    <name evidence="2" type="ORF">CARN1_0630</name>
</gene>
<evidence type="ECO:0000313" key="2">
    <source>
        <dbReference type="EMBL" id="CBH76150.1"/>
    </source>
</evidence>
<feature type="region of interest" description="Disordered" evidence="1">
    <location>
        <begin position="51"/>
        <end position="72"/>
    </location>
</feature>
<organism evidence="2">
    <name type="scientific">mine drainage metagenome</name>
    <dbReference type="NCBI Taxonomy" id="410659"/>
    <lineage>
        <taxon>unclassified sequences</taxon>
        <taxon>metagenomes</taxon>
        <taxon>ecological metagenomes</taxon>
    </lineage>
</organism>
<comment type="caution">
    <text evidence="2">The sequence shown here is derived from an EMBL/GenBank/DDBJ whole genome shotgun (WGS) entry which is preliminary data.</text>
</comment>
<name>E6PI60_9ZZZZ</name>
<accession>E6PI60</accession>
<evidence type="ECO:0000256" key="1">
    <source>
        <dbReference type="SAM" id="MobiDB-lite"/>
    </source>
</evidence>
<proteinExistence type="predicted"/>
<sequence length="72" mass="7152">MTTTPEAFVVGGTGLGVVPGLVDTGVGVEPPFGTGRGPPPPPQAVIRASPAMQKPAARGISERACSGDTEPR</sequence>
<protein>
    <submittedName>
        <fullName evidence="2">Uncharacterized protein</fullName>
    </submittedName>
</protein>
<dbReference type="EMBL" id="CABL01000019">
    <property type="protein sequence ID" value="CBH76150.1"/>
    <property type="molecule type" value="Genomic_DNA"/>
</dbReference>